<feature type="region of interest" description="Disordered" evidence="1">
    <location>
        <begin position="24"/>
        <end position="49"/>
    </location>
</feature>
<protein>
    <recommendedName>
        <fullName evidence="5">DUF4367 domain-containing protein</fullName>
    </recommendedName>
</protein>
<reference evidence="4" key="1">
    <citation type="journal article" date="2019" name="Int. J. Syst. Evol. Microbiol.">
        <title>The Global Catalogue of Microorganisms (GCM) 10K type strain sequencing project: providing services to taxonomists for standard genome sequencing and annotation.</title>
        <authorList>
            <consortium name="The Broad Institute Genomics Platform"/>
            <consortium name="The Broad Institute Genome Sequencing Center for Infectious Disease"/>
            <person name="Wu L."/>
            <person name="Ma J."/>
        </authorList>
    </citation>
    <scope>NUCLEOTIDE SEQUENCE [LARGE SCALE GENOMIC DNA]</scope>
    <source>
        <strain evidence="4">CCUG 73951</strain>
    </source>
</reference>
<feature type="signal peptide" evidence="2">
    <location>
        <begin position="1"/>
        <end position="22"/>
    </location>
</feature>
<keyword evidence="2" id="KW-0732">Signal</keyword>
<accession>A0ABW2K1F8</accession>
<dbReference type="EMBL" id="JBHTBY010000002">
    <property type="protein sequence ID" value="MFC7320018.1"/>
    <property type="molecule type" value="Genomic_DNA"/>
</dbReference>
<proteinExistence type="predicted"/>
<evidence type="ECO:0000256" key="2">
    <source>
        <dbReference type="SAM" id="SignalP"/>
    </source>
</evidence>
<feature type="chain" id="PRO_5046125362" description="DUF4367 domain-containing protein" evidence="2">
    <location>
        <begin position="23"/>
        <end position="250"/>
    </location>
</feature>
<keyword evidence="4" id="KW-1185">Reference proteome</keyword>
<dbReference type="RefSeq" id="WP_289217040.1">
    <property type="nucleotide sequence ID" value="NZ_JAPVRC010000011.1"/>
</dbReference>
<evidence type="ECO:0008006" key="5">
    <source>
        <dbReference type="Google" id="ProtNLM"/>
    </source>
</evidence>
<dbReference type="PROSITE" id="PS51257">
    <property type="entry name" value="PROKAR_LIPOPROTEIN"/>
    <property type="match status" value="1"/>
</dbReference>
<name>A0ABW2K1F8_9BACI</name>
<organism evidence="3 4">
    <name type="scientific">Halobacillus campisalis</name>
    <dbReference type="NCBI Taxonomy" id="435909"/>
    <lineage>
        <taxon>Bacteria</taxon>
        <taxon>Bacillati</taxon>
        <taxon>Bacillota</taxon>
        <taxon>Bacilli</taxon>
        <taxon>Bacillales</taxon>
        <taxon>Bacillaceae</taxon>
        <taxon>Halobacillus</taxon>
    </lineage>
</organism>
<evidence type="ECO:0000313" key="4">
    <source>
        <dbReference type="Proteomes" id="UP001596494"/>
    </source>
</evidence>
<evidence type="ECO:0000256" key="1">
    <source>
        <dbReference type="SAM" id="MobiDB-lite"/>
    </source>
</evidence>
<comment type="caution">
    <text evidence="3">The sequence shown here is derived from an EMBL/GenBank/DDBJ whole genome shotgun (WGS) entry which is preliminary data.</text>
</comment>
<feature type="compositionally biased region" description="Basic and acidic residues" evidence="1">
    <location>
        <begin position="30"/>
        <end position="49"/>
    </location>
</feature>
<evidence type="ECO:0000313" key="3">
    <source>
        <dbReference type="EMBL" id="MFC7320018.1"/>
    </source>
</evidence>
<gene>
    <name evidence="3" type="ORF">ACFQMN_03855</name>
</gene>
<dbReference type="Proteomes" id="UP001596494">
    <property type="component" value="Unassembled WGS sequence"/>
</dbReference>
<sequence>MKRPTILLMLASLITLISGCNISDGEEEQEVTKEQEKTKTEQEDKPQVEDIIIHSATEEKETPGEAVQEQYEVVFSDEESEFPKESSILHETSLEDRSIVTIRSPEGENNYSVFLYERENVWKIRGFLRIDANQGERFTDAEGLTLPMDHFRTTDLHVEDTESDMWTFVNDEKVVNITMFEEFPLRQEAGGVELADGRKGNVQEDSYGNSSIYYYDRGKVVVVSGTLTEKEAIDLAKSLPPSSSSDFPKQ</sequence>